<evidence type="ECO:0000313" key="2">
    <source>
        <dbReference type="Proteomes" id="UP000240811"/>
    </source>
</evidence>
<organism evidence="1 2">
    <name type="scientific">Candidatus Liberibacter europaeus</name>
    <dbReference type="NCBI Taxonomy" id="744859"/>
    <lineage>
        <taxon>Bacteria</taxon>
        <taxon>Pseudomonadati</taxon>
        <taxon>Pseudomonadota</taxon>
        <taxon>Alphaproteobacteria</taxon>
        <taxon>Hyphomicrobiales</taxon>
        <taxon>Rhizobiaceae</taxon>
        <taxon>Liberibacter</taxon>
    </lineage>
</organism>
<accession>A0A2T4VWY3</accession>
<dbReference type="Proteomes" id="UP000240811">
    <property type="component" value="Unassembled WGS sequence"/>
</dbReference>
<dbReference type="AlphaFoldDB" id="A0A2T4VWY3"/>
<evidence type="ECO:0000313" key="1">
    <source>
        <dbReference type="EMBL" id="PTL86278.1"/>
    </source>
</evidence>
<reference evidence="2" key="1">
    <citation type="submission" date="2018-02" db="EMBL/GenBank/DDBJ databases">
        <title>Genome sequence of Candidatus Liberibacter europaeus.</title>
        <authorList>
            <person name="Frampton R.A."/>
            <person name="Thompson S.M."/>
            <person name="David C."/>
            <person name="Addison S.M."/>
            <person name="Smith G.R."/>
        </authorList>
    </citation>
    <scope>NUCLEOTIDE SEQUENCE [LARGE SCALE GENOMIC DNA]</scope>
</reference>
<dbReference type="EMBL" id="PSQJ01000005">
    <property type="protein sequence ID" value="PTL86278.1"/>
    <property type="molecule type" value="Genomic_DNA"/>
</dbReference>
<sequence length="183" mass="20957">MFSIFLRRLLKYWGIFVVLLVSGNGLIVYADDITTSVSWISDFGHWSVNRDQYFCYAISSPVISHPLKNINHGNNHFIIVLNPEKKPSYLVEIVMDYPLDKNKKVTVQVIGKHSNGRIFTMDFYNDNRAAFATGSEDNDVLVNMMKMGKELVLYARSKRGTDTRYVYSLDGLSKALEDISRCQ</sequence>
<gene>
    <name evidence="1" type="ORF">C4617_04545</name>
</gene>
<comment type="caution">
    <text evidence="1">The sequence shown here is derived from an EMBL/GenBank/DDBJ whole genome shotgun (WGS) entry which is preliminary data.</text>
</comment>
<name>A0A2T4VWY3_9HYPH</name>
<evidence type="ECO:0008006" key="3">
    <source>
        <dbReference type="Google" id="ProtNLM"/>
    </source>
</evidence>
<proteinExistence type="predicted"/>
<protein>
    <recommendedName>
        <fullName evidence="3">Invasion associated locus B family protein</fullName>
    </recommendedName>
</protein>